<evidence type="ECO:0000313" key="3">
    <source>
        <dbReference type="EMBL" id="RMB59133.1"/>
    </source>
</evidence>
<feature type="compositionally biased region" description="Low complexity" evidence="1">
    <location>
        <begin position="199"/>
        <end position="213"/>
    </location>
</feature>
<dbReference type="OrthoDB" id="1443931at2"/>
<keyword evidence="2" id="KW-0732">Signal</keyword>
<name>A0A3M0GC68_9FLAO</name>
<organism evidence="3 4">
    <name type="scientific">Dokdonia sinensis</name>
    <dbReference type="NCBI Taxonomy" id="2479847"/>
    <lineage>
        <taxon>Bacteria</taxon>
        <taxon>Pseudomonadati</taxon>
        <taxon>Bacteroidota</taxon>
        <taxon>Flavobacteriia</taxon>
        <taxon>Flavobacteriales</taxon>
        <taxon>Flavobacteriaceae</taxon>
        <taxon>Dokdonia</taxon>
    </lineage>
</organism>
<proteinExistence type="predicted"/>
<evidence type="ECO:0000256" key="2">
    <source>
        <dbReference type="SAM" id="SignalP"/>
    </source>
</evidence>
<dbReference type="RefSeq" id="WP_121917301.1">
    <property type="nucleotide sequence ID" value="NZ_REFV01000007.1"/>
</dbReference>
<dbReference type="PROSITE" id="PS51257">
    <property type="entry name" value="PROKAR_LIPOPROTEIN"/>
    <property type="match status" value="1"/>
</dbReference>
<feature type="signal peptide" evidence="2">
    <location>
        <begin position="1"/>
        <end position="21"/>
    </location>
</feature>
<evidence type="ECO:0000256" key="1">
    <source>
        <dbReference type="SAM" id="MobiDB-lite"/>
    </source>
</evidence>
<keyword evidence="4" id="KW-1185">Reference proteome</keyword>
<dbReference type="AlphaFoldDB" id="A0A3M0GC68"/>
<dbReference type="Proteomes" id="UP000281985">
    <property type="component" value="Unassembled WGS sequence"/>
</dbReference>
<sequence length="213" mass="24205">MKTPFYLFLLCLGFIASSLFIACGDTNQTTEVVAEDTAAVDTLSINVIDRLKPELRLTQKASDSSKNWTLYTSLEKILLKTKDINLGDLKEEMANARALFDKKEQAEEDNISMPVAIKQPPAVNARVLVIETKIKILNDLLLKESIDINAIEVQLIELHNAFQDLRLQMNERYAKSIEQMLEELREEQEEQDARDINETTPTSRPSLSLSENY</sequence>
<protein>
    <submittedName>
        <fullName evidence="3">Uncharacterized protein</fullName>
    </submittedName>
</protein>
<gene>
    <name evidence="3" type="ORF">EAX61_08715</name>
</gene>
<feature type="chain" id="PRO_5018126134" evidence="2">
    <location>
        <begin position="22"/>
        <end position="213"/>
    </location>
</feature>
<accession>A0A3M0GC68</accession>
<dbReference type="EMBL" id="REFV01000007">
    <property type="protein sequence ID" value="RMB59133.1"/>
    <property type="molecule type" value="Genomic_DNA"/>
</dbReference>
<reference evidence="3 4" key="1">
    <citation type="submission" date="2018-10" db="EMBL/GenBank/DDBJ databases">
        <title>Dokdonia luteus sp. nov., isolated from sea water.</title>
        <authorList>
            <person name="Zhou L.Y."/>
            <person name="Du Z.J."/>
        </authorList>
    </citation>
    <scope>NUCLEOTIDE SEQUENCE [LARGE SCALE GENOMIC DNA]</scope>
    <source>
        <strain evidence="3 4">SH27</strain>
    </source>
</reference>
<feature type="region of interest" description="Disordered" evidence="1">
    <location>
        <begin position="184"/>
        <end position="213"/>
    </location>
</feature>
<comment type="caution">
    <text evidence="3">The sequence shown here is derived from an EMBL/GenBank/DDBJ whole genome shotgun (WGS) entry which is preliminary data.</text>
</comment>
<evidence type="ECO:0000313" key="4">
    <source>
        <dbReference type="Proteomes" id="UP000281985"/>
    </source>
</evidence>